<dbReference type="Pfam" id="PF01381">
    <property type="entry name" value="HTH_3"/>
    <property type="match status" value="1"/>
</dbReference>
<dbReference type="PROSITE" id="PS50943">
    <property type="entry name" value="HTH_CROC1"/>
    <property type="match status" value="1"/>
</dbReference>
<name>A0A3C1K9Z5_9MICO</name>
<evidence type="ECO:0000313" key="2">
    <source>
        <dbReference type="EMBL" id="HAN23490.1"/>
    </source>
</evidence>
<dbReference type="EMBL" id="DMNG01000045">
    <property type="protein sequence ID" value="HAN23490.1"/>
    <property type="molecule type" value="Genomic_DNA"/>
</dbReference>
<dbReference type="Gene3D" id="1.10.260.40">
    <property type="entry name" value="lambda repressor-like DNA-binding domains"/>
    <property type="match status" value="1"/>
</dbReference>
<reference evidence="2 3" key="1">
    <citation type="journal article" date="2018" name="Nat. Biotechnol.">
        <title>A standardized bacterial taxonomy based on genome phylogeny substantially revises the tree of life.</title>
        <authorList>
            <person name="Parks D.H."/>
            <person name="Chuvochina M."/>
            <person name="Waite D.W."/>
            <person name="Rinke C."/>
            <person name="Skarshewski A."/>
            <person name="Chaumeil P.A."/>
            <person name="Hugenholtz P."/>
        </authorList>
    </citation>
    <scope>NUCLEOTIDE SEQUENCE [LARGE SCALE GENOMIC DNA]</scope>
    <source>
        <strain evidence="2">UBA9152</strain>
    </source>
</reference>
<evidence type="ECO:0000313" key="3">
    <source>
        <dbReference type="Proteomes" id="UP000257479"/>
    </source>
</evidence>
<dbReference type="CDD" id="cd00093">
    <property type="entry name" value="HTH_XRE"/>
    <property type="match status" value="1"/>
</dbReference>
<dbReference type="Proteomes" id="UP000257479">
    <property type="component" value="Unassembled WGS sequence"/>
</dbReference>
<organism evidence="2 3">
    <name type="scientific">Microbacterium ginsengisoli</name>
    <dbReference type="NCBI Taxonomy" id="400772"/>
    <lineage>
        <taxon>Bacteria</taxon>
        <taxon>Bacillati</taxon>
        <taxon>Actinomycetota</taxon>
        <taxon>Actinomycetes</taxon>
        <taxon>Micrococcales</taxon>
        <taxon>Microbacteriaceae</taxon>
        <taxon>Microbacterium</taxon>
    </lineage>
</organism>
<dbReference type="SUPFAM" id="SSF47413">
    <property type="entry name" value="lambda repressor-like DNA-binding domains"/>
    <property type="match status" value="1"/>
</dbReference>
<gene>
    <name evidence="2" type="ORF">DCP95_02830</name>
</gene>
<sequence length="266" mass="28478">MLGSTAWLSSPSCSMSAAPPCIAPSTVCVRRRRSGRSAVPGSAWNVVSFRAPSHDNRYSCVMNVTEAAAALGVSERRVRALVQSERVAARKVDGVWQLDSLPTVRSRRPLSAASRTALSEALTNRALGSLTGQERARTAERVRQLRESADPGALLVDWWGFATEANDLGSQLARHAVEGSGDFVAETIRSRPTEYLRDPADLADVVSSERAIQGWSRQQLAAIAGVDGDVVLQIERARSVPSPGRILKVLAALNIEASALPDVVLT</sequence>
<dbReference type="GO" id="GO:0003677">
    <property type="term" value="F:DNA binding"/>
    <property type="evidence" value="ECO:0007669"/>
    <property type="project" value="InterPro"/>
</dbReference>
<feature type="domain" description="HTH cro/C1-type" evidence="1">
    <location>
        <begin position="206"/>
        <end position="260"/>
    </location>
</feature>
<comment type="caution">
    <text evidence="2">The sequence shown here is derived from an EMBL/GenBank/DDBJ whole genome shotgun (WGS) entry which is preliminary data.</text>
</comment>
<dbReference type="InterPro" id="IPR010982">
    <property type="entry name" value="Lambda_DNA-bd_dom_sf"/>
</dbReference>
<protein>
    <recommendedName>
        <fullName evidence="1">HTH cro/C1-type domain-containing protein</fullName>
    </recommendedName>
</protein>
<dbReference type="InterPro" id="IPR001387">
    <property type="entry name" value="Cro/C1-type_HTH"/>
</dbReference>
<accession>A0A3C1K9Z5</accession>
<dbReference type="AlphaFoldDB" id="A0A3C1K9Z5"/>
<evidence type="ECO:0000259" key="1">
    <source>
        <dbReference type="PROSITE" id="PS50943"/>
    </source>
</evidence>
<dbReference type="SMART" id="SM00530">
    <property type="entry name" value="HTH_XRE"/>
    <property type="match status" value="1"/>
</dbReference>
<proteinExistence type="predicted"/>